<name>A0A7C9LWU1_9DEIO</name>
<keyword evidence="2" id="KW-1185">Reference proteome</keyword>
<dbReference type="Proteomes" id="UP000483286">
    <property type="component" value="Unassembled WGS sequence"/>
</dbReference>
<proteinExistence type="predicted"/>
<organism evidence="1 2">
    <name type="scientific">Deinococcus arboris</name>
    <dbReference type="NCBI Taxonomy" id="2682977"/>
    <lineage>
        <taxon>Bacteria</taxon>
        <taxon>Thermotogati</taxon>
        <taxon>Deinococcota</taxon>
        <taxon>Deinococci</taxon>
        <taxon>Deinococcales</taxon>
        <taxon>Deinococcaceae</taxon>
        <taxon>Deinococcus</taxon>
    </lineage>
</organism>
<evidence type="ECO:0000313" key="2">
    <source>
        <dbReference type="Proteomes" id="UP000483286"/>
    </source>
</evidence>
<comment type="caution">
    <text evidence="1">The sequence shown here is derived from an EMBL/GenBank/DDBJ whole genome shotgun (WGS) entry which is preliminary data.</text>
</comment>
<dbReference type="RefSeq" id="WP_157460660.1">
    <property type="nucleotide sequence ID" value="NZ_WQLB01000031.1"/>
</dbReference>
<reference evidence="1 2" key="1">
    <citation type="submission" date="2019-12" db="EMBL/GenBank/DDBJ databases">
        <title>Deinococcus sp. HMF7620 Genome sequencing and assembly.</title>
        <authorList>
            <person name="Kang H."/>
            <person name="Kim H."/>
            <person name="Joh K."/>
        </authorList>
    </citation>
    <scope>NUCLEOTIDE SEQUENCE [LARGE SCALE GENOMIC DNA]</scope>
    <source>
        <strain evidence="1 2">HMF7620</strain>
    </source>
</reference>
<gene>
    <name evidence="1" type="ORF">GO986_17835</name>
</gene>
<sequence>MPVSHPPSPETDALERLVASNGQELAECVRTFGPVLYRLAQHEGLPDPEEATYLALSRVQVHCESWTRSGLPARVWVLGVARQLYRGLTHHRDLQEG</sequence>
<dbReference type="AlphaFoldDB" id="A0A7C9LWU1"/>
<protein>
    <recommendedName>
        <fullName evidence="3">RNA polymerase sigma-70 region 2 domain-containing protein</fullName>
    </recommendedName>
</protein>
<dbReference type="EMBL" id="WQLB01000031">
    <property type="protein sequence ID" value="MVN88600.1"/>
    <property type="molecule type" value="Genomic_DNA"/>
</dbReference>
<evidence type="ECO:0008006" key="3">
    <source>
        <dbReference type="Google" id="ProtNLM"/>
    </source>
</evidence>
<accession>A0A7C9LWU1</accession>
<evidence type="ECO:0000313" key="1">
    <source>
        <dbReference type="EMBL" id="MVN88600.1"/>
    </source>
</evidence>